<feature type="coiled-coil region" evidence="11">
    <location>
        <begin position="445"/>
        <end position="472"/>
    </location>
</feature>
<dbReference type="OrthoDB" id="5307922at2759"/>
<organism evidence="13 14">
    <name type="scientific">Pomacea canaliculata</name>
    <name type="common">Golden apple snail</name>
    <dbReference type="NCBI Taxonomy" id="400727"/>
    <lineage>
        <taxon>Eukaryota</taxon>
        <taxon>Metazoa</taxon>
        <taxon>Spiralia</taxon>
        <taxon>Lophotrochozoa</taxon>
        <taxon>Mollusca</taxon>
        <taxon>Gastropoda</taxon>
        <taxon>Caenogastropoda</taxon>
        <taxon>Architaenioglossa</taxon>
        <taxon>Ampullarioidea</taxon>
        <taxon>Ampullariidae</taxon>
        <taxon>Pomacea</taxon>
    </lineage>
</organism>
<keyword evidence="4" id="KW-0597">Phosphoprotein</keyword>
<keyword evidence="14" id="KW-1185">Reference proteome</keyword>
<dbReference type="PANTHER" id="PTHR10426">
    <property type="entry name" value="STRICTOSIDINE SYNTHASE-RELATED"/>
    <property type="match status" value="1"/>
</dbReference>
<dbReference type="Proteomes" id="UP000245119">
    <property type="component" value="Linkage Group LG1"/>
</dbReference>
<evidence type="ECO:0000313" key="14">
    <source>
        <dbReference type="Proteomes" id="UP000245119"/>
    </source>
</evidence>
<dbReference type="GO" id="GO:0020037">
    <property type="term" value="F:heme binding"/>
    <property type="evidence" value="ECO:0007669"/>
    <property type="project" value="InterPro"/>
</dbReference>
<keyword evidence="11" id="KW-0175">Coiled coil</keyword>
<evidence type="ECO:0000256" key="6">
    <source>
        <dbReference type="ARBA" id="ARBA00022723"/>
    </source>
</evidence>
<name>A0A2T7PY45_POMCA</name>
<comment type="caution">
    <text evidence="13">The sequence shown here is derived from an EMBL/GenBank/DDBJ whole genome shotgun (WGS) entry which is preliminary data.</text>
</comment>
<dbReference type="Gene3D" id="2.120.10.30">
    <property type="entry name" value="TolB, C-terminal domain"/>
    <property type="match status" value="2"/>
</dbReference>
<dbReference type="InterPro" id="IPR000971">
    <property type="entry name" value="Globin"/>
</dbReference>
<dbReference type="GO" id="GO:0012505">
    <property type="term" value="C:endomembrane system"/>
    <property type="evidence" value="ECO:0007669"/>
    <property type="project" value="TreeGrafter"/>
</dbReference>
<keyword evidence="8" id="KW-0514">Muscle protein</keyword>
<dbReference type="InterPro" id="IPR018119">
    <property type="entry name" value="Strictosidine_synth_cons-reg"/>
</dbReference>
<evidence type="ECO:0000256" key="4">
    <source>
        <dbReference type="ARBA" id="ARBA00022553"/>
    </source>
</evidence>
<dbReference type="GO" id="GO:0016787">
    <property type="term" value="F:hydrolase activity"/>
    <property type="evidence" value="ECO:0007669"/>
    <property type="project" value="TreeGrafter"/>
</dbReference>
<evidence type="ECO:0000259" key="12">
    <source>
        <dbReference type="PROSITE" id="PS01033"/>
    </source>
</evidence>
<dbReference type="PROSITE" id="PS01033">
    <property type="entry name" value="GLOBIN"/>
    <property type="match status" value="2"/>
</dbReference>
<reference evidence="13 14" key="1">
    <citation type="submission" date="2018-04" db="EMBL/GenBank/DDBJ databases">
        <title>The genome of golden apple snail Pomacea canaliculata provides insight into stress tolerance and invasive adaptation.</title>
        <authorList>
            <person name="Liu C."/>
            <person name="Liu B."/>
            <person name="Ren Y."/>
            <person name="Zhang Y."/>
            <person name="Wang H."/>
            <person name="Li S."/>
            <person name="Jiang F."/>
            <person name="Yin L."/>
            <person name="Zhang G."/>
            <person name="Qian W."/>
            <person name="Fan W."/>
        </authorList>
    </citation>
    <scope>NUCLEOTIDE SEQUENCE [LARGE SCALE GENOMIC DNA]</scope>
    <source>
        <strain evidence="13">SZHN2017</strain>
        <tissue evidence="13">Muscle</tissue>
    </source>
</reference>
<dbReference type="Pfam" id="PF00042">
    <property type="entry name" value="Globin"/>
    <property type="match status" value="2"/>
</dbReference>
<dbReference type="SUPFAM" id="SSF63829">
    <property type="entry name" value="Calcium-dependent phosphotriesterase"/>
    <property type="match status" value="1"/>
</dbReference>
<protein>
    <recommendedName>
        <fullName evidence="2">Globin</fullName>
    </recommendedName>
    <alternativeName>
        <fullName evidence="10">Myoglobin</fullName>
    </alternativeName>
</protein>
<dbReference type="InterPro" id="IPR011042">
    <property type="entry name" value="6-blade_b-propeller_TolB-like"/>
</dbReference>
<dbReference type="CDD" id="cd01040">
    <property type="entry name" value="Mb-like"/>
    <property type="match status" value="2"/>
</dbReference>
<evidence type="ECO:0000256" key="7">
    <source>
        <dbReference type="ARBA" id="ARBA00023004"/>
    </source>
</evidence>
<evidence type="ECO:0000256" key="9">
    <source>
        <dbReference type="ARBA" id="ARBA00023180"/>
    </source>
</evidence>
<comment type="similarity">
    <text evidence="1">Belongs to the strictosidine synthase family.</text>
</comment>
<feature type="domain" description="Globin" evidence="12">
    <location>
        <begin position="475"/>
        <end position="625"/>
    </location>
</feature>
<evidence type="ECO:0000256" key="5">
    <source>
        <dbReference type="ARBA" id="ARBA00022617"/>
    </source>
</evidence>
<dbReference type="InterPro" id="IPR009050">
    <property type="entry name" value="Globin-like_sf"/>
</dbReference>
<feature type="domain" description="Globin" evidence="12">
    <location>
        <begin position="630"/>
        <end position="769"/>
    </location>
</feature>
<dbReference type="InterPro" id="IPR044399">
    <property type="entry name" value="Mb-like_M"/>
</dbReference>
<evidence type="ECO:0000256" key="10">
    <source>
        <dbReference type="ARBA" id="ARBA00030087"/>
    </source>
</evidence>
<keyword evidence="5" id="KW-0349">Heme</keyword>
<dbReference type="PANTHER" id="PTHR10426:SF88">
    <property type="entry name" value="ADIPOCYTE PLASMA MEMBRANE-ASSOCIATED PROTEIN HEMOMUCIN-RELATED"/>
    <property type="match status" value="1"/>
</dbReference>
<dbReference type="SUPFAM" id="SSF46458">
    <property type="entry name" value="Globin-like"/>
    <property type="match status" value="2"/>
</dbReference>
<gene>
    <name evidence="13" type="ORF">C0Q70_00940</name>
</gene>
<dbReference type="Gene3D" id="1.10.490.10">
    <property type="entry name" value="Globins"/>
    <property type="match status" value="2"/>
</dbReference>
<evidence type="ECO:0000256" key="8">
    <source>
        <dbReference type="ARBA" id="ARBA00023179"/>
    </source>
</evidence>
<dbReference type="Pfam" id="PF03088">
    <property type="entry name" value="Str_synth"/>
    <property type="match status" value="1"/>
</dbReference>
<dbReference type="GO" id="GO:0046872">
    <property type="term" value="F:metal ion binding"/>
    <property type="evidence" value="ECO:0007669"/>
    <property type="project" value="UniProtKB-KW"/>
</dbReference>
<sequence>MAQAIAGVAALLQNLQVPIGDVQNVTLPSPPTLTGPLAENTYLAQAEKFAVGKVKGPESLVVVDGYIYTGVSNGLVVEVTPKGVVNTLFPRNSYVCGQEGDVCGRPLGMRVNNRRNLIVANAYNGIYEIDPRTGRYQLLIDSKTRLVNNKPVKFINDAAITKDGRALYFTSSSSKYGRSDYHKIIIEGETTGRLFRLDSTGLRELVSDLGFPNGVQLGRMRHLCSLLKALGVEFSVFVFSRLTTRSQNFTCIIYLTADSRLWLESAPPDKRGSLDVFAQNLPGFVDNIRLSPRGTYWVALSRGRHADMPSILDTYGDQPHVRAIIMQMTPEEIMAQASKFGIIVELDADGNIIRSLQDPNGTVFHSVSEVAEENGILYIGSFDQPYVGRLPLTVFPSPETTTVTPPADSSFTTALGRLLETVRKTMDQLPLQTIKDAVIKLVRQLVFAKIDAKKMEETNSNAKAEVQTLRDLIGLPGPMEVALVQSTWQRFLESPNLTTEFSAIFQRMFQMVPTAMQAFRYVNSTDLDSLVANKDLQKVVTMMMSEVNATLQLLDQPQALISLIRSHGARHATYGVTRQWEETMLNAILYAVETKLSPSGFNQSEKNAWRSVLDMLGRNFRQGLEAELSVLPTTQQMELVKTSWTDIVLFQKEAPIASLFSFVESAKSDADNLLLNTAMQTHVKKFKAAMTSVVDLLPNLDAAGQMMQSVGSRHANYGVKQMYIMTMSNAIIYALDLSLSARGKFDQATREAWTVFLGAMSRKFTEGLRQGPVP</sequence>
<accession>A0A2T7PY45</accession>
<keyword evidence="6" id="KW-0479">Metal-binding</keyword>
<proteinExistence type="inferred from homology"/>
<evidence type="ECO:0000256" key="1">
    <source>
        <dbReference type="ARBA" id="ARBA00009191"/>
    </source>
</evidence>
<evidence type="ECO:0000256" key="2">
    <source>
        <dbReference type="ARBA" id="ARBA00013895"/>
    </source>
</evidence>
<evidence type="ECO:0000256" key="11">
    <source>
        <dbReference type="SAM" id="Coils"/>
    </source>
</evidence>
<dbReference type="STRING" id="400727.A0A2T7PY45"/>
<dbReference type="GO" id="GO:0019825">
    <property type="term" value="F:oxygen binding"/>
    <property type="evidence" value="ECO:0007669"/>
    <property type="project" value="InterPro"/>
</dbReference>
<evidence type="ECO:0000313" key="13">
    <source>
        <dbReference type="EMBL" id="PVD38328.1"/>
    </source>
</evidence>
<dbReference type="Pfam" id="PF20067">
    <property type="entry name" value="SSL_N"/>
    <property type="match status" value="1"/>
</dbReference>
<dbReference type="InterPro" id="IPR012292">
    <property type="entry name" value="Globin/Proto"/>
</dbReference>
<keyword evidence="7" id="KW-0408">Iron</keyword>
<dbReference type="EMBL" id="PZQS01000001">
    <property type="protein sequence ID" value="PVD38328.1"/>
    <property type="molecule type" value="Genomic_DNA"/>
</dbReference>
<keyword evidence="3" id="KW-0813">Transport</keyword>
<dbReference type="AlphaFoldDB" id="A0A2T7PY45"/>
<evidence type="ECO:0000256" key="3">
    <source>
        <dbReference type="ARBA" id="ARBA00022448"/>
    </source>
</evidence>
<keyword evidence="9" id="KW-0325">Glycoprotein</keyword>